<dbReference type="InterPro" id="IPR000182">
    <property type="entry name" value="GNAT_dom"/>
</dbReference>
<dbReference type="EMBL" id="JAGIOD010000001">
    <property type="protein sequence ID" value="MBP2381748.1"/>
    <property type="molecule type" value="Genomic_DNA"/>
</dbReference>
<evidence type="ECO:0000256" key="2">
    <source>
        <dbReference type="ARBA" id="ARBA00023315"/>
    </source>
</evidence>
<keyword evidence="2" id="KW-0012">Acyltransferase</keyword>
<gene>
    <name evidence="5" type="ORF">JOF43_001705</name>
</gene>
<evidence type="ECO:0000313" key="6">
    <source>
        <dbReference type="Proteomes" id="UP001519290"/>
    </source>
</evidence>
<dbReference type="InterPro" id="IPR016181">
    <property type="entry name" value="Acyl_CoA_acyltransferase"/>
</dbReference>
<evidence type="ECO:0000256" key="3">
    <source>
        <dbReference type="SAM" id="MobiDB-lite"/>
    </source>
</evidence>
<dbReference type="CDD" id="cd04301">
    <property type="entry name" value="NAT_SF"/>
    <property type="match status" value="1"/>
</dbReference>
<dbReference type="PROSITE" id="PS51186">
    <property type="entry name" value="GNAT"/>
    <property type="match status" value="1"/>
</dbReference>
<feature type="compositionally biased region" description="Low complexity" evidence="3">
    <location>
        <begin position="159"/>
        <end position="169"/>
    </location>
</feature>
<dbReference type="Proteomes" id="UP001519290">
    <property type="component" value="Unassembled WGS sequence"/>
</dbReference>
<dbReference type="PANTHER" id="PTHR43877">
    <property type="entry name" value="AMINOALKYLPHOSPHONATE N-ACETYLTRANSFERASE-RELATED-RELATED"/>
    <property type="match status" value="1"/>
</dbReference>
<dbReference type="RefSeq" id="WP_209901142.1">
    <property type="nucleotide sequence ID" value="NZ_BAAAJW010000002.1"/>
</dbReference>
<reference evidence="5 6" key="1">
    <citation type="submission" date="2021-03" db="EMBL/GenBank/DDBJ databases">
        <title>Sequencing the genomes of 1000 actinobacteria strains.</title>
        <authorList>
            <person name="Klenk H.-P."/>
        </authorList>
    </citation>
    <scope>NUCLEOTIDE SEQUENCE [LARGE SCALE GENOMIC DNA]</scope>
    <source>
        <strain evidence="5 6">DSM 14566</strain>
    </source>
</reference>
<comment type="caution">
    <text evidence="5">The sequence shown here is derived from an EMBL/GenBank/DDBJ whole genome shotgun (WGS) entry which is preliminary data.</text>
</comment>
<feature type="region of interest" description="Disordered" evidence="3">
    <location>
        <begin position="153"/>
        <end position="185"/>
    </location>
</feature>
<organism evidence="5 6">
    <name type="scientific">Brachybacterium sacelli</name>
    <dbReference type="NCBI Taxonomy" id="173364"/>
    <lineage>
        <taxon>Bacteria</taxon>
        <taxon>Bacillati</taxon>
        <taxon>Actinomycetota</taxon>
        <taxon>Actinomycetes</taxon>
        <taxon>Micrococcales</taxon>
        <taxon>Dermabacteraceae</taxon>
        <taxon>Brachybacterium</taxon>
    </lineage>
</organism>
<evidence type="ECO:0000259" key="4">
    <source>
        <dbReference type="PROSITE" id="PS51186"/>
    </source>
</evidence>
<proteinExistence type="predicted"/>
<name>A0ABS4WZW7_9MICO</name>
<keyword evidence="1" id="KW-0808">Transferase</keyword>
<evidence type="ECO:0000256" key="1">
    <source>
        <dbReference type="ARBA" id="ARBA00022679"/>
    </source>
</evidence>
<protein>
    <submittedName>
        <fullName evidence="5">Ribosomal protein S18 acetylase RimI-like enzyme</fullName>
    </submittedName>
</protein>
<dbReference type="InterPro" id="IPR050832">
    <property type="entry name" value="Bact_Acetyltransf"/>
</dbReference>
<keyword evidence="6" id="KW-1185">Reference proteome</keyword>
<feature type="compositionally biased region" description="Basic and acidic residues" evidence="3">
    <location>
        <begin position="170"/>
        <end position="185"/>
    </location>
</feature>
<accession>A0ABS4WZW7</accession>
<dbReference type="Pfam" id="PF00583">
    <property type="entry name" value="Acetyltransf_1"/>
    <property type="match status" value="1"/>
</dbReference>
<sequence>MTSVRVLDPGEWPLWRALRLRALEESPSAFGSTLAEVLARDAELYWRAGVSAPMVPFVAETDGIGAGMARLMFPAQPASTAELISLWVAPESRGRGVGHALVAAAVDHLAVHHPATRLRLAVVESNAPARALYTGSGFGVVGRNPEDDAELLMERRAATRTTDADPAPRSGREGARVRREGSRDR</sequence>
<dbReference type="SUPFAM" id="SSF55729">
    <property type="entry name" value="Acyl-CoA N-acyltransferases (Nat)"/>
    <property type="match status" value="1"/>
</dbReference>
<evidence type="ECO:0000313" key="5">
    <source>
        <dbReference type="EMBL" id="MBP2381748.1"/>
    </source>
</evidence>
<dbReference type="Gene3D" id="3.40.630.30">
    <property type="match status" value="1"/>
</dbReference>
<feature type="domain" description="N-acetyltransferase" evidence="4">
    <location>
        <begin position="2"/>
        <end position="158"/>
    </location>
</feature>